<protein>
    <recommendedName>
        <fullName evidence="1">Methyltransferase domain-containing protein</fullName>
    </recommendedName>
</protein>
<dbReference type="Gene3D" id="3.40.50.150">
    <property type="entry name" value="Vaccinia Virus protein VP39"/>
    <property type="match status" value="1"/>
</dbReference>
<comment type="caution">
    <text evidence="2">The sequence shown here is derived from an EMBL/GenBank/DDBJ whole genome shotgun (WGS) entry which is preliminary data.</text>
</comment>
<sequence>MDQDSSIGEALHKEYPKRFSRTDFWRQIKRTVNGQPVSERDIEQIVAQVGRHLALCGDDHLLDLGCGNGALASEFFDGIDRYTGVDFSSYLLEIAGDYFQPSEAICYIQSDIRWTDRYLSAASGATKVLIYGCMGYLQPDDFLRLIAELKSGLPSLKTLFIGNIADRDKAGEFFAARGIDDFDLDDPQSAIGVWWNRKALIQTCQAVGYHAEVTEMPSDFYSSRYRFDLVIHHPSR</sequence>
<dbReference type="Pfam" id="PF13649">
    <property type="entry name" value="Methyltransf_25"/>
    <property type="match status" value="1"/>
</dbReference>
<gene>
    <name evidence="2" type="ORF">Pla52n_14700</name>
</gene>
<evidence type="ECO:0000313" key="2">
    <source>
        <dbReference type="EMBL" id="TWU05755.1"/>
    </source>
</evidence>
<keyword evidence="3" id="KW-1185">Reference proteome</keyword>
<proteinExistence type="predicted"/>
<organism evidence="2 3">
    <name type="scientific">Stieleria varia</name>
    <dbReference type="NCBI Taxonomy" id="2528005"/>
    <lineage>
        <taxon>Bacteria</taxon>
        <taxon>Pseudomonadati</taxon>
        <taxon>Planctomycetota</taxon>
        <taxon>Planctomycetia</taxon>
        <taxon>Pirellulales</taxon>
        <taxon>Pirellulaceae</taxon>
        <taxon>Stieleria</taxon>
    </lineage>
</organism>
<dbReference type="RefSeq" id="WP_146518952.1">
    <property type="nucleotide sequence ID" value="NZ_CP151726.1"/>
</dbReference>
<dbReference type="Proteomes" id="UP000320176">
    <property type="component" value="Unassembled WGS sequence"/>
</dbReference>
<dbReference type="InterPro" id="IPR041698">
    <property type="entry name" value="Methyltransf_25"/>
</dbReference>
<feature type="domain" description="Methyltransferase" evidence="1">
    <location>
        <begin position="62"/>
        <end position="151"/>
    </location>
</feature>
<dbReference type="EMBL" id="SJPN01000002">
    <property type="protein sequence ID" value="TWU05755.1"/>
    <property type="molecule type" value="Genomic_DNA"/>
</dbReference>
<dbReference type="InterPro" id="IPR029063">
    <property type="entry name" value="SAM-dependent_MTases_sf"/>
</dbReference>
<dbReference type="SUPFAM" id="SSF53335">
    <property type="entry name" value="S-adenosyl-L-methionine-dependent methyltransferases"/>
    <property type="match status" value="1"/>
</dbReference>
<evidence type="ECO:0000313" key="3">
    <source>
        <dbReference type="Proteomes" id="UP000320176"/>
    </source>
</evidence>
<name>A0A5C6B0D0_9BACT</name>
<dbReference type="OrthoDB" id="282790at2"/>
<evidence type="ECO:0000259" key="1">
    <source>
        <dbReference type="Pfam" id="PF13649"/>
    </source>
</evidence>
<reference evidence="2 3" key="1">
    <citation type="submission" date="2019-02" db="EMBL/GenBank/DDBJ databases">
        <title>Deep-cultivation of Planctomycetes and their phenomic and genomic characterization uncovers novel biology.</title>
        <authorList>
            <person name="Wiegand S."/>
            <person name="Jogler M."/>
            <person name="Boedeker C."/>
            <person name="Pinto D."/>
            <person name="Vollmers J."/>
            <person name="Rivas-Marin E."/>
            <person name="Kohn T."/>
            <person name="Peeters S.H."/>
            <person name="Heuer A."/>
            <person name="Rast P."/>
            <person name="Oberbeckmann S."/>
            <person name="Bunk B."/>
            <person name="Jeske O."/>
            <person name="Meyerdierks A."/>
            <person name="Storesund J.E."/>
            <person name="Kallscheuer N."/>
            <person name="Luecker S."/>
            <person name="Lage O.M."/>
            <person name="Pohl T."/>
            <person name="Merkel B.J."/>
            <person name="Hornburger P."/>
            <person name="Mueller R.-W."/>
            <person name="Bruemmer F."/>
            <person name="Labrenz M."/>
            <person name="Spormann A.M."/>
            <person name="Op Den Camp H."/>
            <person name="Overmann J."/>
            <person name="Amann R."/>
            <person name="Jetten M.S.M."/>
            <person name="Mascher T."/>
            <person name="Medema M.H."/>
            <person name="Devos D.P."/>
            <person name="Kaster A.-K."/>
            <person name="Ovreas L."/>
            <person name="Rohde M."/>
            <person name="Galperin M.Y."/>
            <person name="Jogler C."/>
        </authorList>
    </citation>
    <scope>NUCLEOTIDE SEQUENCE [LARGE SCALE GENOMIC DNA]</scope>
    <source>
        <strain evidence="2 3">Pla52n</strain>
    </source>
</reference>
<dbReference type="AlphaFoldDB" id="A0A5C6B0D0"/>
<accession>A0A5C6B0D0</accession>
<dbReference type="CDD" id="cd02440">
    <property type="entry name" value="AdoMet_MTases"/>
    <property type="match status" value="1"/>
</dbReference>